<dbReference type="InterPro" id="IPR008964">
    <property type="entry name" value="Invasin/intimin_cell_adhesion"/>
</dbReference>
<dbReference type="RefSeq" id="WP_246909091.1">
    <property type="nucleotide sequence ID" value="NZ_JALJRB010000013.1"/>
</dbReference>
<dbReference type="SUPFAM" id="SSF49373">
    <property type="entry name" value="Invasin/intimin cell-adhesion fragments"/>
    <property type="match status" value="1"/>
</dbReference>
<organism evidence="1 2">
    <name type="scientific">Desulfatitalea alkaliphila</name>
    <dbReference type="NCBI Taxonomy" id="2929485"/>
    <lineage>
        <taxon>Bacteria</taxon>
        <taxon>Pseudomonadati</taxon>
        <taxon>Thermodesulfobacteriota</taxon>
        <taxon>Desulfobacteria</taxon>
        <taxon>Desulfobacterales</taxon>
        <taxon>Desulfosarcinaceae</taxon>
        <taxon>Desulfatitalea</taxon>
    </lineage>
</organism>
<name>A0AA41ULF2_9BACT</name>
<evidence type="ECO:0000313" key="2">
    <source>
        <dbReference type="Proteomes" id="UP001165427"/>
    </source>
</evidence>
<dbReference type="EMBL" id="JALJRB010000013">
    <property type="protein sequence ID" value="MCJ8501436.1"/>
    <property type="molecule type" value="Genomic_DNA"/>
</dbReference>
<evidence type="ECO:0008006" key="3">
    <source>
        <dbReference type="Google" id="ProtNLM"/>
    </source>
</evidence>
<reference evidence="1" key="1">
    <citation type="submission" date="2022-04" db="EMBL/GenBank/DDBJ databases">
        <title>Desulfatitalea alkaliphila sp. nov., a novel anaerobic sulfate-reducing bacterium isolated from terrestrial mud volcano, Taman Peninsula, Russia.</title>
        <authorList>
            <person name="Khomyakova M.A."/>
            <person name="Merkel A.Y."/>
            <person name="Slobodkin A.I."/>
        </authorList>
    </citation>
    <scope>NUCLEOTIDE SEQUENCE</scope>
    <source>
        <strain evidence="1">M08but</strain>
    </source>
</reference>
<comment type="caution">
    <text evidence="1">The sequence shown here is derived from an EMBL/GenBank/DDBJ whole genome shotgun (WGS) entry which is preliminary data.</text>
</comment>
<accession>A0AA41ULF2</accession>
<keyword evidence="2" id="KW-1185">Reference proteome</keyword>
<proteinExistence type="predicted"/>
<dbReference type="Proteomes" id="UP001165427">
    <property type="component" value="Unassembled WGS sequence"/>
</dbReference>
<dbReference type="AlphaFoldDB" id="A0AA41ULF2"/>
<sequence length="101" mass="11059">MPEESTIPTHPYWDVFPKLIRVSTSEWPQTIPLSIRGSVESPVFESSNSDVAEVDEAGNVICGMQPGAAIVMVWRSDDRLSVRHVQVEVYGTPMGGGEMPS</sequence>
<gene>
    <name evidence="1" type="ORF">MRX98_12695</name>
</gene>
<protein>
    <recommendedName>
        <fullName evidence="3">BIG2 domain-containing protein</fullName>
    </recommendedName>
</protein>
<evidence type="ECO:0000313" key="1">
    <source>
        <dbReference type="EMBL" id="MCJ8501436.1"/>
    </source>
</evidence>